<keyword evidence="7 9" id="KW-0472">Membrane</keyword>
<evidence type="ECO:0000259" key="10">
    <source>
        <dbReference type="Pfam" id="PF04290"/>
    </source>
</evidence>
<evidence type="ECO:0000256" key="4">
    <source>
        <dbReference type="ARBA" id="ARBA00022519"/>
    </source>
</evidence>
<feature type="transmembrane region" description="Helical" evidence="9">
    <location>
        <begin position="469"/>
        <end position="494"/>
    </location>
</feature>
<evidence type="ECO:0000256" key="2">
    <source>
        <dbReference type="ARBA" id="ARBA00022448"/>
    </source>
</evidence>
<dbReference type="AlphaFoldDB" id="A0A512HNC6"/>
<dbReference type="PANTHER" id="PTHR33362">
    <property type="entry name" value="SIALIC ACID TRAP TRANSPORTER PERMEASE PROTEIN SIAT-RELATED"/>
    <property type="match status" value="1"/>
</dbReference>
<reference evidence="12 13" key="1">
    <citation type="submission" date="2019-07" db="EMBL/GenBank/DDBJ databases">
        <title>Whole genome shotgun sequence of Rhizobium naphthalenivorans NBRC 107585.</title>
        <authorList>
            <person name="Hosoyama A."/>
            <person name="Uohara A."/>
            <person name="Ohji S."/>
            <person name="Ichikawa N."/>
        </authorList>
    </citation>
    <scope>NUCLEOTIDE SEQUENCE [LARGE SCALE GENOMIC DNA]</scope>
    <source>
        <strain evidence="12 13">NBRC 107585</strain>
    </source>
</reference>
<feature type="transmembrane region" description="Helical" evidence="9">
    <location>
        <begin position="166"/>
        <end position="184"/>
    </location>
</feature>
<evidence type="ECO:0000256" key="1">
    <source>
        <dbReference type="ARBA" id="ARBA00004429"/>
    </source>
</evidence>
<evidence type="ECO:0000256" key="8">
    <source>
        <dbReference type="RuleBase" id="RU369079"/>
    </source>
</evidence>
<evidence type="ECO:0000259" key="11">
    <source>
        <dbReference type="Pfam" id="PF06808"/>
    </source>
</evidence>
<comment type="subcellular location">
    <subcellularLocation>
        <location evidence="1 8">Cell inner membrane</location>
        <topology evidence="1 8">Multi-pass membrane protein</topology>
    </subcellularLocation>
</comment>
<proteinExistence type="predicted"/>
<evidence type="ECO:0000256" key="5">
    <source>
        <dbReference type="ARBA" id="ARBA00022692"/>
    </source>
</evidence>
<dbReference type="Pfam" id="PF04290">
    <property type="entry name" value="DctQ"/>
    <property type="match status" value="1"/>
</dbReference>
<dbReference type="RefSeq" id="WP_170253553.1">
    <property type="nucleotide sequence ID" value="NZ_BJZP01000027.1"/>
</dbReference>
<comment type="function">
    <text evidence="8">Part of the tripartite ATP-independent periplasmic (TRAP) transport system.</text>
</comment>
<keyword evidence="6 9" id="KW-1133">Transmembrane helix</keyword>
<feature type="transmembrane region" description="Helical" evidence="9">
    <location>
        <begin position="40"/>
        <end position="60"/>
    </location>
</feature>
<feature type="transmembrane region" description="Helical" evidence="9">
    <location>
        <begin position="525"/>
        <end position="542"/>
    </location>
</feature>
<comment type="caution">
    <text evidence="12">The sequence shown here is derived from an EMBL/GenBank/DDBJ whole genome shotgun (WGS) entry which is preliminary data.</text>
</comment>
<feature type="transmembrane region" description="Helical" evidence="9">
    <location>
        <begin position="362"/>
        <end position="384"/>
    </location>
</feature>
<dbReference type="InterPro" id="IPR010656">
    <property type="entry name" value="DctM"/>
</dbReference>
<feature type="domain" description="TRAP C4-dicarboxylate transport system permease DctM subunit" evidence="11">
    <location>
        <begin position="197"/>
        <end position="608"/>
    </location>
</feature>
<organism evidence="12 13">
    <name type="scientific">Ciceribacter naphthalenivorans</name>
    <dbReference type="NCBI Taxonomy" id="1118451"/>
    <lineage>
        <taxon>Bacteria</taxon>
        <taxon>Pseudomonadati</taxon>
        <taxon>Pseudomonadota</taxon>
        <taxon>Alphaproteobacteria</taxon>
        <taxon>Hyphomicrobiales</taxon>
        <taxon>Rhizobiaceae</taxon>
        <taxon>Ciceribacter</taxon>
    </lineage>
</organism>
<dbReference type="GO" id="GO:0005886">
    <property type="term" value="C:plasma membrane"/>
    <property type="evidence" value="ECO:0007669"/>
    <property type="project" value="UniProtKB-SubCell"/>
</dbReference>
<dbReference type="InterPro" id="IPR004681">
    <property type="entry name" value="TRAP_DctM"/>
</dbReference>
<feature type="transmembrane region" description="Helical" evidence="9">
    <location>
        <begin position="433"/>
        <end position="457"/>
    </location>
</feature>
<feature type="transmembrane region" description="Helical" evidence="9">
    <location>
        <begin position="125"/>
        <end position="145"/>
    </location>
</feature>
<evidence type="ECO:0000256" key="7">
    <source>
        <dbReference type="ARBA" id="ARBA00023136"/>
    </source>
</evidence>
<dbReference type="EMBL" id="BJZP01000027">
    <property type="protein sequence ID" value="GEO86943.1"/>
    <property type="molecule type" value="Genomic_DNA"/>
</dbReference>
<protein>
    <submittedName>
        <fullName evidence="12">Uncharacterized protein</fullName>
    </submittedName>
</protein>
<dbReference type="Proteomes" id="UP000321717">
    <property type="component" value="Unassembled WGS sequence"/>
</dbReference>
<feature type="transmembrane region" description="Helical" evidence="9">
    <location>
        <begin position="326"/>
        <end position="350"/>
    </location>
</feature>
<evidence type="ECO:0000313" key="13">
    <source>
        <dbReference type="Proteomes" id="UP000321717"/>
    </source>
</evidence>
<feature type="transmembrane region" description="Helical" evidence="9">
    <location>
        <begin position="196"/>
        <end position="225"/>
    </location>
</feature>
<feature type="transmembrane region" description="Helical" evidence="9">
    <location>
        <begin position="593"/>
        <end position="614"/>
    </location>
</feature>
<keyword evidence="5 9" id="KW-0812">Transmembrane</keyword>
<evidence type="ECO:0000256" key="3">
    <source>
        <dbReference type="ARBA" id="ARBA00022475"/>
    </source>
</evidence>
<keyword evidence="3" id="KW-1003">Cell membrane</keyword>
<feature type="transmembrane region" description="Helical" evidence="9">
    <location>
        <begin position="81"/>
        <end position="102"/>
    </location>
</feature>
<keyword evidence="4 8" id="KW-0997">Cell inner membrane</keyword>
<keyword evidence="13" id="KW-1185">Reference proteome</keyword>
<feature type="transmembrane region" description="Helical" evidence="9">
    <location>
        <begin position="405"/>
        <end position="427"/>
    </location>
</feature>
<feature type="transmembrane region" description="Helical" evidence="9">
    <location>
        <begin position="12"/>
        <end position="34"/>
    </location>
</feature>
<keyword evidence="2 8" id="KW-0813">Transport</keyword>
<sequence>MIVSISRLAGYVAGSALLLTALIITIDVILRWAIAAPIRGLFELSELAFACIITLAFAFANYRRAHVSMGLFGGMTGRTNGLNFVASILTALVFALFTYVLFDHAASKVEFGERTVVLGLGLGPFWYAAAAMTSLGLIVQVAVTAEDFTALMRDRTALIRELAAPLLTLAVAIAAAALLVFYHAEMSPLTKVLLGFAMLYLLALAHVPIGIAMALSGLAGCYAILGGNAMLLVGGNNLTSALASADLASVPLFLLMGNLAITAGFADDIFAAATSLFARLRGGHAIATVMGCAGFGAISGSSVATTATLGGVAYREMTARNYAPSFATGSIAAGGTLGALIPPSVILIIYCVIAEQSVSEAFMAALIPGLLATLLYVVAILVYVRIRPDVAPLIDDGREVSPVRAILTAWRPILLFLCVIGGLYGGLFNAQEAAAAGTGFAFVFWLVSGRASVAGLLESIRDAVGTSAVLYIIIIGANIFGAYLNFAGVTNAVLSVIEPGVTPAWLILLILVIMYLILGSVFDTVAAIVVTVPFVIPIIVALDYDLIWWGVVTLTLVEIGMITPPVGMNVFVMKSQVGDEVSITTIFKGVVPFLMADGVRLFLLISFPIITLWLPAALR</sequence>
<feature type="domain" description="Tripartite ATP-independent periplasmic transporters DctQ component" evidence="10">
    <location>
        <begin position="21"/>
        <end position="143"/>
    </location>
</feature>
<dbReference type="InterPro" id="IPR055348">
    <property type="entry name" value="DctQ"/>
</dbReference>
<evidence type="ECO:0000313" key="12">
    <source>
        <dbReference type="EMBL" id="GEO86943.1"/>
    </source>
</evidence>
<dbReference type="PANTHER" id="PTHR33362:SF5">
    <property type="entry name" value="C4-DICARBOXYLATE TRAP TRANSPORTER LARGE PERMEASE PROTEIN DCTM"/>
    <property type="match status" value="1"/>
</dbReference>
<gene>
    <name evidence="12" type="ORF">RNA01_38750</name>
</gene>
<evidence type="ECO:0000256" key="6">
    <source>
        <dbReference type="ARBA" id="ARBA00022989"/>
    </source>
</evidence>
<dbReference type="GO" id="GO:0022857">
    <property type="term" value="F:transmembrane transporter activity"/>
    <property type="evidence" value="ECO:0007669"/>
    <property type="project" value="UniProtKB-UniRule"/>
</dbReference>
<evidence type="ECO:0000256" key="9">
    <source>
        <dbReference type="SAM" id="Phobius"/>
    </source>
</evidence>
<accession>A0A512HNC6</accession>
<feature type="transmembrane region" description="Helical" evidence="9">
    <location>
        <begin position="286"/>
        <end position="314"/>
    </location>
</feature>
<name>A0A512HNC6_9HYPH</name>
<feature type="transmembrane region" description="Helical" evidence="9">
    <location>
        <begin position="500"/>
        <end position="518"/>
    </location>
</feature>
<dbReference type="Pfam" id="PF06808">
    <property type="entry name" value="DctM"/>
    <property type="match status" value="1"/>
</dbReference>
<feature type="transmembrane region" description="Helical" evidence="9">
    <location>
        <begin position="548"/>
        <end position="572"/>
    </location>
</feature>